<dbReference type="SUPFAM" id="SSF103473">
    <property type="entry name" value="MFS general substrate transporter"/>
    <property type="match status" value="1"/>
</dbReference>
<comment type="caution">
    <text evidence="2">The sequence shown here is derived from an EMBL/GenBank/DDBJ whole genome shotgun (WGS) entry which is preliminary data.</text>
</comment>
<dbReference type="InterPro" id="IPR036259">
    <property type="entry name" value="MFS_trans_sf"/>
</dbReference>
<dbReference type="Proteomes" id="UP000653454">
    <property type="component" value="Unassembled WGS sequence"/>
</dbReference>
<proteinExistence type="predicted"/>
<name>A0A8S4G906_PLUXY</name>
<evidence type="ECO:0000256" key="1">
    <source>
        <dbReference type="SAM" id="SignalP"/>
    </source>
</evidence>
<evidence type="ECO:0000313" key="2">
    <source>
        <dbReference type="EMBL" id="CAG9136127.1"/>
    </source>
</evidence>
<feature type="chain" id="PRO_5035770658" evidence="1">
    <location>
        <begin position="24"/>
        <end position="142"/>
    </location>
</feature>
<dbReference type="PANTHER" id="PTHR11360">
    <property type="entry name" value="MONOCARBOXYLATE TRANSPORTER"/>
    <property type="match status" value="1"/>
</dbReference>
<dbReference type="PANTHER" id="PTHR11360:SF306">
    <property type="entry name" value="RE01051P"/>
    <property type="match status" value="1"/>
</dbReference>
<protein>
    <submittedName>
        <fullName evidence="2">(diamondback moth) hypothetical protein</fullName>
    </submittedName>
</protein>
<keyword evidence="1" id="KW-0732">Signal</keyword>
<dbReference type="AlphaFoldDB" id="A0A8S4G906"/>
<keyword evidence="3" id="KW-1185">Reference proteome</keyword>
<dbReference type="GO" id="GO:0008028">
    <property type="term" value="F:monocarboxylic acid transmembrane transporter activity"/>
    <property type="evidence" value="ECO:0007669"/>
    <property type="project" value="TreeGrafter"/>
</dbReference>
<dbReference type="InterPro" id="IPR050327">
    <property type="entry name" value="Proton-linked_MCT"/>
</dbReference>
<feature type="signal peptide" evidence="1">
    <location>
        <begin position="1"/>
        <end position="23"/>
    </location>
</feature>
<dbReference type="EMBL" id="CAJHNJ030000125">
    <property type="protein sequence ID" value="CAG9136127.1"/>
    <property type="molecule type" value="Genomic_DNA"/>
</dbReference>
<gene>
    <name evidence="2" type="ORF">PLXY2_LOCUS14390</name>
</gene>
<evidence type="ECO:0000313" key="3">
    <source>
        <dbReference type="Proteomes" id="UP000653454"/>
    </source>
</evidence>
<organism evidence="2 3">
    <name type="scientific">Plutella xylostella</name>
    <name type="common">Diamondback moth</name>
    <name type="synonym">Plutella maculipennis</name>
    <dbReference type="NCBI Taxonomy" id="51655"/>
    <lineage>
        <taxon>Eukaryota</taxon>
        <taxon>Metazoa</taxon>
        <taxon>Ecdysozoa</taxon>
        <taxon>Arthropoda</taxon>
        <taxon>Hexapoda</taxon>
        <taxon>Insecta</taxon>
        <taxon>Pterygota</taxon>
        <taxon>Neoptera</taxon>
        <taxon>Endopterygota</taxon>
        <taxon>Lepidoptera</taxon>
        <taxon>Glossata</taxon>
        <taxon>Ditrysia</taxon>
        <taxon>Yponomeutoidea</taxon>
        <taxon>Plutellidae</taxon>
        <taxon>Plutella</taxon>
    </lineage>
</organism>
<reference evidence="2" key="1">
    <citation type="submission" date="2020-11" db="EMBL/GenBank/DDBJ databases">
        <authorList>
            <person name="Whiteford S."/>
        </authorList>
    </citation>
    <scope>NUCLEOTIDE SEQUENCE</scope>
</reference>
<sequence>MKHACSYGLCLGCWFLLVPVLLADSFGTARIASSYGLVRLFQSSAAISVPPVAVYQEGRSHPGRRLASPRAAGGGGSYGLVRLFQSSAAISVPPVAGLVRDVTGGYSWCFYGMGSCMVLGTIPVIAFHICSKKEEEENSTAD</sequence>
<accession>A0A8S4G906</accession>